<evidence type="ECO:0008006" key="4">
    <source>
        <dbReference type="Google" id="ProtNLM"/>
    </source>
</evidence>
<dbReference type="SUPFAM" id="SSF47240">
    <property type="entry name" value="Ferritin-like"/>
    <property type="match status" value="1"/>
</dbReference>
<sequence>MNRMKLEELLYQGIETELGGIKVYEKALAASVTPEFRKEMGEYLEQTREHERIYRDMFANLGLDPERMTPGREVVRAKTDALVKSIDMAIEGAGPGGAELVAAEAVIDAEAKDYQNWMLIGLVTHKADDLSDHEKQVLSDAFDRVHQQEHQHLFHTMGWARELWMQTLGLDAEIPPREERMETKSMLGAATAAASRTHSRM</sequence>
<proteinExistence type="predicted"/>
<accession>A0ABU9D679</accession>
<evidence type="ECO:0000313" key="2">
    <source>
        <dbReference type="EMBL" id="MEK8089063.1"/>
    </source>
</evidence>
<name>A0ABU9D679_9PROT</name>
<evidence type="ECO:0000256" key="1">
    <source>
        <dbReference type="SAM" id="MobiDB-lite"/>
    </source>
</evidence>
<dbReference type="Proteomes" id="UP001446205">
    <property type="component" value="Unassembled WGS sequence"/>
</dbReference>
<reference evidence="2 3" key="1">
    <citation type="submission" date="2024-04" db="EMBL/GenBank/DDBJ databases">
        <authorList>
            <person name="Abashina T."/>
            <person name="Shaikin A."/>
        </authorList>
    </citation>
    <scope>NUCLEOTIDE SEQUENCE [LARGE SCALE GENOMIC DNA]</scope>
    <source>
        <strain evidence="2 3">AAFK</strain>
    </source>
</reference>
<dbReference type="EMBL" id="JBBPCO010000003">
    <property type="protein sequence ID" value="MEK8089063.1"/>
    <property type="molecule type" value="Genomic_DNA"/>
</dbReference>
<gene>
    <name evidence="2" type="ORF">WOB96_04730</name>
</gene>
<feature type="region of interest" description="Disordered" evidence="1">
    <location>
        <begin position="181"/>
        <end position="201"/>
    </location>
</feature>
<keyword evidence="3" id="KW-1185">Reference proteome</keyword>
<protein>
    <recommendedName>
        <fullName evidence="4">Rubrerythrin diiron-binding domain-containing protein</fullName>
    </recommendedName>
</protein>
<comment type="caution">
    <text evidence="2">The sequence shown here is derived from an EMBL/GenBank/DDBJ whole genome shotgun (WGS) entry which is preliminary data.</text>
</comment>
<organism evidence="2 3">
    <name type="scientific">Thermithiobacillus plumbiphilus</name>
    <dbReference type="NCBI Taxonomy" id="1729899"/>
    <lineage>
        <taxon>Bacteria</taxon>
        <taxon>Pseudomonadati</taxon>
        <taxon>Pseudomonadota</taxon>
        <taxon>Acidithiobacillia</taxon>
        <taxon>Acidithiobacillales</taxon>
        <taxon>Thermithiobacillaceae</taxon>
        <taxon>Thermithiobacillus</taxon>
    </lineage>
</organism>
<dbReference type="RefSeq" id="WP_341370129.1">
    <property type="nucleotide sequence ID" value="NZ_JBBPCO010000003.1"/>
</dbReference>
<dbReference type="InterPro" id="IPR009078">
    <property type="entry name" value="Ferritin-like_SF"/>
</dbReference>
<evidence type="ECO:0000313" key="3">
    <source>
        <dbReference type="Proteomes" id="UP001446205"/>
    </source>
</evidence>